<keyword evidence="2" id="KW-1185">Reference proteome</keyword>
<dbReference type="KEGG" id="simp:C6571_00590"/>
<name>A0A2S0MVT2_9BURK</name>
<sequence length="63" mass="7114">MLLGAETEQNGSFRDINGVTRNKLYVACSKAKGNLTFIPEPLLKASARTWARSNVESTCRRWR</sequence>
<evidence type="ECO:0000313" key="1">
    <source>
        <dbReference type="EMBL" id="AVO39996.1"/>
    </source>
</evidence>
<proteinExistence type="predicted"/>
<protein>
    <submittedName>
        <fullName evidence="1">Uncharacterized protein</fullName>
    </submittedName>
</protein>
<accession>A0A2S0MVT2</accession>
<gene>
    <name evidence="1" type="ORF">C6571_00590</name>
</gene>
<dbReference type="AlphaFoldDB" id="A0A2S0MVT2"/>
<evidence type="ECO:0000313" key="2">
    <source>
        <dbReference type="Proteomes" id="UP000239326"/>
    </source>
</evidence>
<dbReference type="OrthoDB" id="5107704at2"/>
<dbReference type="Proteomes" id="UP000239326">
    <property type="component" value="Chromosome"/>
</dbReference>
<dbReference type="EMBL" id="CP027669">
    <property type="protein sequence ID" value="AVO39996.1"/>
    <property type="molecule type" value="Genomic_DNA"/>
</dbReference>
<reference evidence="1 2" key="1">
    <citation type="submission" date="2018-03" db="EMBL/GenBank/DDBJ databases">
        <title>Genome sequencing of Simplicispira sp.</title>
        <authorList>
            <person name="Kim S.-J."/>
            <person name="Heo J."/>
            <person name="Kwon S.-W."/>
        </authorList>
    </citation>
    <scope>NUCLEOTIDE SEQUENCE [LARGE SCALE GENOMIC DNA]</scope>
    <source>
        <strain evidence="1 2">SC1-8</strain>
    </source>
</reference>
<organism evidence="1 2">
    <name type="scientific">Simplicispira suum</name>
    <dbReference type="NCBI Taxonomy" id="2109915"/>
    <lineage>
        <taxon>Bacteria</taxon>
        <taxon>Pseudomonadati</taxon>
        <taxon>Pseudomonadota</taxon>
        <taxon>Betaproteobacteria</taxon>
        <taxon>Burkholderiales</taxon>
        <taxon>Comamonadaceae</taxon>
        <taxon>Simplicispira</taxon>
    </lineage>
</organism>